<organism evidence="2 3">
    <name type="scientific">Candidatus Roizmanbacteria bacterium GW2011_GWA2_37_7</name>
    <dbReference type="NCBI Taxonomy" id="1618481"/>
    <lineage>
        <taxon>Bacteria</taxon>
        <taxon>Candidatus Roizmaniibacteriota</taxon>
    </lineage>
</organism>
<keyword evidence="1" id="KW-0472">Membrane</keyword>
<feature type="transmembrane region" description="Helical" evidence="1">
    <location>
        <begin position="16"/>
        <end position="40"/>
    </location>
</feature>
<comment type="caution">
    <text evidence="2">The sequence shown here is derived from an EMBL/GenBank/DDBJ whole genome shotgun (WGS) entry which is preliminary data.</text>
</comment>
<evidence type="ECO:0000313" key="2">
    <source>
        <dbReference type="EMBL" id="KKQ37749.1"/>
    </source>
</evidence>
<dbReference type="Proteomes" id="UP000034471">
    <property type="component" value="Unassembled WGS sequence"/>
</dbReference>
<keyword evidence="1" id="KW-0812">Transmembrane</keyword>
<dbReference type="AlphaFoldDB" id="A0A0G0JM03"/>
<protein>
    <submittedName>
        <fullName evidence="2">Uncharacterized protein</fullName>
    </submittedName>
</protein>
<proteinExistence type="predicted"/>
<gene>
    <name evidence="2" type="ORF">US54_C0026G0008</name>
</gene>
<evidence type="ECO:0000313" key="3">
    <source>
        <dbReference type="Proteomes" id="UP000034471"/>
    </source>
</evidence>
<keyword evidence="1" id="KW-1133">Transmembrane helix</keyword>
<dbReference type="EMBL" id="LBTJ01000026">
    <property type="protein sequence ID" value="KKQ37749.1"/>
    <property type="molecule type" value="Genomic_DNA"/>
</dbReference>
<name>A0A0G0JM03_9BACT</name>
<dbReference type="STRING" id="1618481.US54_C0026G0008"/>
<evidence type="ECO:0000256" key="1">
    <source>
        <dbReference type="SAM" id="Phobius"/>
    </source>
</evidence>
<reference evidence="2 3" key="1">
    <citation type="journal article" date="2015" name="Nature">
        <title>rRNA introns, odd ribosomes, and small enigmatic genomes across a large radiation of phyla.</title>
        <authorList>
            <person name="Brown C.T."/>
            <person name="Hug L.A."/>
            <person name="Thomas B.C."/>
            <person name="Sharon I."/>
            <person name="Castelle C.J."/>
            <person name="Singh A."/>
            <person name="Wilkins M.J."/>
            <person name="Williams K.H."/>
            <person name="Banfield J.F."/>
        </authorList>
    </citation>
    <scope>NUCLEOTIDE SEQUENCE [LARGE SCALE GENOMIC DNA]</scope>
</reference>
<accession>A0A0G0JM03</accession>
<sequence>MDIIEKVKYWSNENQGFLAVILFLITTIIVKVTGLFKYLINLFTPGKPTSTVDNSHTFIQKSGKCSKNIQGKNITLNKYKNDK</sequence>